<sequence length="333" mass="37107">MTESAVPESPAVDTAELLPAIPLESWRPTKETLHRFAQVVGKVALEKGIRRNHWWHMTFRLTARGWTTVPLGDPRVGPVFTCAFDFFDHVLRIATDEGVQVEFDLPGKSVAAFYTDVMGGLGDLGIDLVMHQPHPFDLPDAGRWFEEDTEHADYDPDKVCRAFTVQSRVGRILEEFSAGFSGKVSPVHLFWHTFDLAVQRFSERRVDMPTTVDPVTREAYSREVISAGFWFGDDKVPEPTFYSYVAPEPAGLTDRPLRPEGARWVPSGSGHSAYYAYDAARATGDPVGAALEFFETVYTEGSALAGWDADALACPGGITDPVLEQRMREHRRS</sequence>
<evidence type="ECO:0008006" key="3">
    <source>
        <dbReference type="Google" id="ProtNLM"/>
    </source>
</evidence>
<protein>
    <recommendedName>
        <fullName evidence="3">Ava_C0101 and related proteins</fullName>
    </recommendedName>
</protein>
<evidence type="ECO:0000313" key="2">
    <source>
        <dbReference type="Proteomes" id="UP000707731"/>
    </source>
</evidence>
<name>A0ABS0DE12_9NOCA</name>
<organism evidence="1 2">
    <name type="scientific">Nocardia higoensis</name>
    <dbReference type="NCBI Taxonomy" id="228599"/>
    <lineage>
        <taxon>Bacteria</taxon>
        <taxon>Bacillati</taxon>
        <taxon>Actinomycetota</taxon>
        <taxon>Actinomycetes</taxon>
        <taxon>Mycobacteriales</taxon>
        <taxon>Nocardiaceae</taxon>
        <taxon>Nocardia</taxon>
    </lineage>
</organism>
<comment type="caution">
    <text evidence="1">The sequence shown here is derived from an EMBL/GenBank/DDBJ whole genome shotgun (WGS) entry which is preliminary data.</text>
</comment>
<accession>A0ABS0DE12</accession>
<dbReference type="RefSeq" id="WP_195003517.1">
    <property type="nucleotide sequence ID" value="NZ_JADLQN010000003.1"/>
</dbReference>
<gene>
    <name evidence="1" type="ORF">IU449_19385</name>
</gene>
<evidence type="ECO:0000313" key="1">
    <source>
        <dbReference type="EMBL" id="MBF6356681.1"/>
    </source>
</evidence>
<dbReference type="EMBL" id="JADLQN010000003">
    <property type="protein sequence ID" value="MBF6356681.1"/>
    <property type="molecule type" value="Genomic_DNA"/>
</dbReference>
<dbReference type="Pfam" id="PF19459">
    <property type="entry name" value="DUF5996"/>
    <property type="match status" value="1"/>
</dbReference>
<dbReference type="InterPro" id="IPR046038">
    <property type="entry name" value="DUF5996"/>
</dbReference>
<dbReference type="Proteomes" id="UP000707731">
    <property type="component" value="Unassembled WGS sequence"/>
</dbReference>
<proteinExistence type="predicted"/>
<keyword evidence="2" id="KW-1185">Reference proteome</keyword>
<reference evidence="1 2" key="1">
    <citation type="submission" date="2020-10" db="EMBL/GenBank/DDBJ databases">
        <title>Identification of Nocardia species via Next-generation sequencing and recognition of intraspecies genetic diversity.</title>
        <authorList>
            <person name="Li P."/>
            <person name="Li P."/>
            <person name="Lu B."/>
        </authorList>
    </citation>
    <scope>NUCLEOTIDE SEQUENCE [LARGE SCALE GENOMIC DNA]</scope>
    <source>
        <strain evidence="1 2">BJ06-0143</strain>
    </source>
</reference>